<evidence type="ECO:0000256" key="1">
    <source>
        <dbReference type="SAM" id="Phobius"/>
    </source>
</evidence>
<feature type="transmembrane region" description="Helical" evidence="1">
    <location>
        <begin position="12"/>
        <end position="27"/>
    </location>
</feature>
<evidence type="ECO:0000313" key="3">
    <source>
        <dbReference type="Proteomes" id="UP000653305"/>
    </source>
</evidence>
<accession>A0A830CG66</accession>
<dbReference type="OrthoDB" id="1635687at2759"/>
<dbReference type="EMBL" id="BMAC01000308">
    <property type="protein sequence ID" value="GFP93301.1"/>
    <property type="molecule type" value="Genomic_DNA"/>
</dbReference>
<reference evidence="2" key="1">
    <citation type="submission" date="2020-07" db="EMBL/GenBank/DDBJ databases">
        <title>Ethylene signaling mediates host invasion by parasitic plants.</title>
        <authorList>
            <person name="Yoshida S."/>
        </authorList>
    </citation>
    <scope>NUCLEOTIDE SEQUENCE</scope>
    <source>
        <strain evidence="2">Okayama</strain>
    </source>
</reference>
<keyword evidence="1" id="KW-0812">Transmembrane</keyword>
<keyword evidence="3" id="KW-1185">Reference proteome</keyword>
<gene>
    <name evidence="2" type="ORF">PHJA_001474500</name>
</gene>
<name>A0A830CG66_9LAMI</name>
<dbReference type="AlphaFoldDB" id="A0A830CG66"/>
<dbReference type="Proteomes" id="UP000653305">
    <property type="component" value="Unassembled WGS sequence"/>
</dbReference>
<protein>
    <submittedName>
        <fullName evidence="2">Uncharacterized protein</fullName>
    </submittedName>
</protein>
<dbReference type="PANTHER" id="PTHR37696:SF1">
    <property type="entry name" value="ADENYLOSUCCINATE SYNTHETASE-RELATED"/>
    <property type="match status" value="1"/>
</dbReference>
<keyword evidence="1" id="KW-1133">Transmembrane helix</keyword>
<keyword evidence="1" id="KW-0472">Membrane</keyword>
<proteinExistence type="predicted"/>
<evidence type="ECO:0000313" key="2">
    <source>
        <dbReference type="EMBL" id="GFP93301.1"/>
    </source>
</evidence>
<comment type="caution">
    <text evidence="2">The sequence shown here is derived from an EMBL/GenBank/DDBJ whole genome shotgun (WGS) entry which is preliminary data.</text>
</comment>
<dbReference type="PANTHER" id="PTHR37696">
    <property type="entry name" value="ADENYLOSUCCINATE SYNTHETASE-RELATED"/>
    <property type="match status" value="1"/>
</dbReference>
<sequence length="54" mass="6247">MDPRTDKLVRRITMVVTAAYFILVADYGSEPNFPDPTTVSLTLLFIFYFFPNEL</sequence>
<organism evidence="2 3">
    <name type="scientific">Phtheirospermum japonicum</name>
    <dbReference type="NCBI Taxonomy" id="374723"/>
    <lineage>
        <taxon>Eukaryota</taxon>
        <taxon>Viridiplantae</taxon>
        <taxon>Streptophyta</taxon>
        <taxon>Embryophyta</taxon>
        <taxon>Tracheophyta</taxon>
        <taxon>Spermatophyta</taxon>
        <taxon>Magnoliopsida</taxon>
        <taxon>eudicotyledons</taxon>
        <taxon>Gunneridae</taxon>
        <taxon>Pentapetalae</taxon>
        <taxon>asterids</taxon>
        <taxon>lamiids</taxon>
        <taxon>Lamiales</taxon>
        <taxon>Orobanchaceae</taxon>
        <taxon>Orobanchaceae incertae sedis</taxon>
        <taxon>Phtheirospermum</taxon>
    </lineage>
</organism>